<feature type="region of interest" description="Disordered" evidence="6">
    <location>
        <begin position="969"/>
        <end position="1031"/>
    </location>
</feature>
<dbReference type="Pfam" id="PF24566">
    <property type="entry name" value="HEAT_Ints3_C"/>
    <property type="match status" value="1"/>
</dbReference>
<feature type="domain" description="Integrator complex subunit 3 N-terminal" evidence="7">
    <location>
        <begin position="62"/>
        <end position="467"/>
    </location>
</feature>
<comment type="subcellular location">
    <subcellularLocation>
        <location evidence="2">Cytoplasm</location>
    </subcellularLocation>
    <subcellularLocation>
        <location evidence="1">Nucleus</location>
    </subcellularLocation>
</comment>
<evidence type="ECO:0000313" key="9">
    <source>
        <dbReference type="EnsemblMetazoa" id="XP_038068422.1"/>
    </source>
</evidence>
<dbReference type="Pfam" id="PF10189">
    <property type="entry name" value="Ints3_N"/>
    <property type="match status" value="1"/>
</dbReference>
<evidence type="ECO:0000259" key="8">
    <source>
        <dbReference type="Pfam" id="PF24566"/>
    </source>
</evidence>
<protein>
    <recommendedName>
        <fullName evidence="11">SOSS complex subunit A homolog</fullName>
    </recommendedName>
</protein>
<feature type="region of interest" description="Disordered" evidence="6">
    <location>
        <begin position="476"/>
        <end position="534"/>
    </location>
</feature>
<evidence type="ECO:0000256" key="4">
    <source>
        <dbReference type="ARBA" id="ARBA00022490"/>
    </source>
</evidence>
<dbReference type="PANTHER" id="PTHR13587">
    <property type="entry name" value="INTEGRATOR COMPLEX SUBUNIT 3"/>
    <property type="match status" value="1"/>
</dbReference>
<keyword evidence="4" id="KW-0963">Cytoplasm</keyword>
<accession>A0A914AXJ8</accession>
<dbReference type="GeneID" id="119737865"/>
<dbReference type="EnsemblMetazoa" id="XM_038212494.1">
    <property type="protein sequence ID" value="XP_038068422.1"/>
    <property type="gene ID" value="LOC119737865"/>
</dbReference>
<sequence length="1031" mass="117197">MIFTAMEEAKKSKLFIASAIELRDDLEEKMEKGYEFVTKVMGSSSEREAHDSLNAVVCKGMKEHEDITLGLLYSILTSPTTAPKTYRDLALISRDGLSVAWTKLNQIVVDKYTKLQDGVRTQLVWVTKEMVKNSVTGVVNVCSSLIKQIAGGDVHPKNVWLAEAMLDLFTENKAWLDKYPVLMAMVLYTYLRVIEDHSSQMLASLRQREVDFCIGLLRSKFMECCRIGRDLLRLLQNVARIPEFEKLWKDMIHRPQSLNPQFTGVAQLMSQRTSPKYLACRLTPEMEKKIIFLTSKVRFGQQKRYQDWFQKQFLSTPESQSLRCDLIRYICCTVHPSNEVLCSEIIQRWAVIGWLLTTCSSNAAASCAKLALFYDWLLFNPTRGNIMDIEPAILVMHHSMRSHPAITATLLDFLCRIIPNLHPPLEQQIKQGVMSALRFLLEKRVLPSLAQLFDNPKLDRELRAMTRDMFAEFCTTTPTTPTAPATPMLALPPEDGKTEPESANNDHGPIQRLPSEDATFSDEEEEDRSLRQRNQDSAVFRPIKQEEEIDLDMYLDQLDGEIKEMCSILQSQRDSDIETQCETMENLCSVILEMDDFDSDIAGPLATFLCSLYKRDITGETLPDEITDETMEDSLGKPICVIFRNLSADAEQDSCPLQLLTLVCMMYEKQIQIGYNLLYFLHASSSKQGERRLHMYEEVCRNTGIGDLTSCLVRDFKACAEEDVRLMCYLVSPVYTMFCDATTESTDLLHTIVSCVDSAQLQDLICDVMQGNLMMFKKENIAKVLEATLEWETFEQYCVWQILLAHDLDVDQFVAVIPKLTYKEHPEAMASLLLMLKLERISLDLLKPLMLRPCKDGDRFVSSILSYWAVQDEQHLADFIKTLLVRATTSAKRLRQRQTSKPSNIPSPDQILGHLEALRQTSAIRQSMFFSQEAVLLGLQTIQSACTDAQKMKYSDLFGLIEDLDDMTSRTTRSRVTRRSPGSSSPKNRKAPQNDVESSSESDQDDDISSSKPKPAKKRKKSNALGGSDSD</sequence>
<keyword evidence="5" id="KW-0539">Nucleus</keyword>
<evidence type="ECO:0000256" key="2">
    <source>
        <dbReference type="ARBA" id="ARBA00004496"/>
    </source>
</evidence>
<feature type="compositionally biased region" description="Acidic residues" evidence="6">
    <location>
        <begin position="998"/>
        <end position="1008"/>
    </location>
</feature>
<evidence type="ECO:0000256" key="6">
    <source>
        <dbReference type="SAM" id="MobiDB-lite"/>
    </source>
</evidence>
<evidence type="ECO:0000256" key="3">
    <source>
        <dbReference type="ARBA" id="ARBA00006130"/>
    </source>
</evidence>
<dbReference type="GO" id="GO:0005737">
    <property type="term" value="C:cytoplasm"/>
    <property type="evidence" value="ECO:0007669"/>
    <property type="project" value="UniProtKB-SubCell"/>
</dbReference>
<dbReference type="OrthoDB" id="2021145at2759"/>
<feature type="domain" description="Ints3-like C-terminal" evidence="8">
    <location>
        <begin position="568"/>
        <end position="960"/>
    </location>
</feature>
<dbReference type="PANTHER" id="PTHR13587:SF7">
    <property type="entry name" value="INTEGRATOR COMPLEX SUBUNIT 3"/>
    <property type="match status" value="1"/>
</dbReference>
<dbReference type="Proteomes" id="UP000887568">
    <property type="component" value="Unplaced"/>
</dbReference>
<feature type="compositionally biased region" description="Low complexity" evidence="6">
    <location>
        <begin position="476"/>
        <end position="493"/>
    </location>
</feature>
<comment type="similarity">
    <text evidence="3">Belongs to the Integrator subunit 3 family.</text>
</comment>
<evidence type="ECO:0000256" key="5">
    <source>
        <dbReference type="ARBA" id="ARBA00023242"/>
    </source>
</evidence>
<dbReference type="InterPro" id="IPR056518">
    <property type="entry name" value="HEAT_Ints3_C"/>
</dbReference>
<dbReference type="RefSeq" id="XP_038068422.1">
    <property type="nucleotide sequence ID" value="XM_038212494.1"/>
</dbReference>
<name>A0A914AXJ8_PATMI</name>
<evidence type="ECO:0008006" key="11">
    <source>
        <dbReference type="Google" id="ProtNLM"/>
    </source>
</evidence>
<evidence type="ECO:0000256" key="1">
    <source>
        <dbReference type="ARBA" id="ARBA00004123"/>
    </source>
</evidence>
<dbReference type="AlphaFoldDB" id="A0A914AXJ8"/>
<dbReference type="InterPro" id="IPR019333">
    <property type="entry name" value="INTS3_N"/>
</dbReference>
<proteinExistence type="inferred from homology"/>
<keyword evidence="10" id="KW-1185">Reference proteome</keyword>
<organism evidence="9 10">
    <name type="scientific">Patiria miniata</name>
    <name type="common">Bat star</name>
    <name type="synonym">Asterina miniata</name>
    <dbReference type="NCBI Taxonomy" id="46514"/>
    <lineage>
        <taxon>Eukaryota</taxon>
        <taxon>Metazoa</taxon>
        <taxon>Echinodermata</taxon>
        <taxon>Eleutherozoa</taxon>
        <taxon>Asterozoa</taxon>
        <taxon>Asteroidea</taxon>
        <taxon>Valvatacea</taxon>
        <taxon>Valvatida</taxon>
        <taxon>Asterinidae</taxon>
        <taxon>Patiria</taxon>
    </lineage>
</organism>
<evidence type="ECO:0000259" key="7">
    <source>
        <dbReference type="Pfam" id="PF10189"/>
    </source>
</evidence>
<evidence type="ECO:0000313" key="10">
    <source>
        <dbReference type="Proteomes" id="UP000887568"/>
    </source>
</evidence>
<dbReference type="InterPro" id="IPR045334">
    <property type="entry name" value="INTS3"/>
</dbReference>
<dbReference type="OMA" id="NCKMALF"/>
<dbReference type="GO" id="GO:0005634">
    <property type="term" value="C:nucleus"/>
    <property type="evidence" value="ECO:0007669"/>
    <property type="project" value="UniProtKB-SubCell"/>
</dbReference>
<reference evidence="9" key="1">
    <citation type="submission" date="2022-11" db="UniProtKB">
        <authorList>
            <consortium name="EnsemblMetazoa"/>
        </authorList>
    </citation>
    <scope>IDENTIFICATION</scope>
</reference>